<dbReference type="Proteomes" id="UP001500618">
    <property type="component" value="Unassembled WGS sequence"/>
</dbReference>
<evidence type="ECO:0000313" key="7">
    <source>
        <dbReference type="EMBL" id="GAA1689799.1"/>
    </source>
</evidence>
<dbReference type="SUPFAM" id="SSF46785">
    <property type="entry name" value="Winged helix' DNA-binding domain"/>
    <property type="match status" value="1"/>
</dbReference>
<sequence>MLDPWTLRVLVEVARRGSFSAAARALSMTQPAVSRQIAGLEKRVGVSLFQRVPRGVRSTAAGAAAVDLADEILARLKAMEVHLTAYATLDTGQLRLTAFPSVNSSFVPAAIRRFRAAYPGVSVSLTHPDPAGPLAAVRAGRTDIALLTAWDLAAPVDGIELHRLLDDELLVALPVGHRLAGRKRVRLRDLRDETWIEGGHPDCLGPAPQLADGLGSAPQIGFVCDDWNSKQALVAAGVGIALVAASAMMAIRTDVAVRRTHPELPTRTLYAAAVAQPFQTPPVAAMLKMFAMRTKQLDTSEFPAVLRVHE</sequence>
<dbReference type="Pfam" id="PF00126">
    <property type="entry name" value="HTH_1"/>
    <property type="match status" value="1"/>
</dbReference>
<evidence type="ECO:0000256" key="1">
    <source>
        <dbReference type="ARBA" id="ARBA00009437"/>
    </source>
</evidence>
<dbReference type="PANTHER" id="PTHR30346:SF29">
    <property type="entry name" value="LYSR SUBSTRATE-BINDING"/>
    <property type="match status" value="1"/>
</dbReference>
<dbReference type="Gene3D" id="3.40.190.10">
    <property type="entry name" value="Periplasmic binding protein-like II"/>
    <property type="match status" value="2"/>
</dbReference>
<dbReference type="CDD" id="cd08423">
    <property type="entry name" value="PBP2_LTTR_like_6"/>
    <property type="match status" value="1"/>
</dbReference>
<evidence type="ECO:0000256" key="3">
    <source>
        <dbReference type="ARBA" id="ARBA00023125"/>
    </source>
</evidence>
<name>A0ABN2HLF5_9ACTN</name>
<dbReference type="PANTHER" id="PTHR30346">
    <property type="entry name" value="TRANSCRIPTIONAL DUAL REGULATOR HCAR-RELATED"/>
    <property type="match status" value="1"/>
</dbReference>
<dbReference type="PRINTS" id="PR00039">
    <property type="entry name" value="HTHLYSR"/>
</dbReference>
<keyword evidence="4" id="KW-0010">Activator</keyword>
<proteinExistence type="inferred from homology"/>
<reference evidence="7 8" key="1">
    <citation type="journal article" date="2019" name="Int. J. Syst. Evol. Microbiol.">
        <title>The Global Catalogue of Microorganisms (GCM) 10K type strain sequencing project: providing services to taxonomists for standard genome sequencing and annotation.</title>
        <authorList>
            <consortium name="The Broad Institute Genomics Platform"/>
            <consortium name="The Broad Institute Genome Sequencing Center for Infectious Disease"/>
            <person name="Wu L."/>
            <person name="Ma J."/>
        </authorList>
    </citation>
    <scope>NUCLEOTIDE SEQUENCE [LARGE SCALE GENOMIC DNA]</scope>
    <source>
        <strain evidence="7 8">JCM 14718</strain>
    </source>
</reference>
<dbReference type="EMBL" id="BAAANY010000017">
    <property type="protein sequence ID" value="GAA1689799.1"/>
    <property type="molecule type" value="Genomic_DNA"/>
</dbReference>
<comment type="similarity">
    <text evidence="1">Belongs to the LysR transcriptional regulatory family.</text>
</comment>
<evidence type="ECO:0000259" key="6">
    <source>
        <dbReference type="PROSITE" id="PS50931"/>
    </source>
</evidence>
<dbReference type="PROSITE" id="PS50931">
    <property type="entry name" value="HTH_LYSR"/>
    <property type="match status" value="1"/>
</dbReference>
<dbReference type="InterPro" id="IPR000847">
    <property type="entry name" value="LysR_HTH_N"/>
</dbReference>
<dbReference type="Gene3D" id="1.10.10.10">
    <property type="entry name" value="Winged helix-like DNA-binding domain superfamily/Winged helix DNA-binding domain"/>
    <property type="match status" value="1"/>
</dbReference>
<keyword evidence="2" id="KW-0805">Transcription regulation</keyword>
<organism evidence="7 8">
    <name type="scientific">Fodinicola feengrottensis</name>
    <dbReference type="NCBI Taxonomy" id="435914"/>
    <lineage>
        <taxon>Bacteria</taxon>
        <taxon>Bacillati</taxon>
        <taxon>Actinomycetota</taxon>
        <taxon>Actinomycetes</taxon>
        <taxon>Mycobacteriales</taxon>
        <taxon>Fodinicola</taxon>
    </lineage>
</organism>
<keyword evidence="8" id="KW-1185">Reference proteome</keyword>
<dbReference type="InterPro" id="IPR036390">
    <property type="entry name" value="WH_DNA-bd_sf"/>
</dbReference>
<gene>
    <name evidence="7" type="ORF">GCM10009765_43910</name>
</gene>
<dbReference type="Pfam" id="PF03466">
    <property type="entry name" value="LysR_substrate"/>
    <property type="match status" value="1"/>
</dbReference>
<evidence type="ECO:0000256" key="2">
    <source>
        <dbReference type="ARBA" id="ARBA00023015"/>
    </source>
</evidence>
<comment type="caution">
    <text evidence="7">The sequence shown here is derived from an EMBL/GenBank/DDBJ whole genome shotgun (WGS) entry which is preliminary data.</text>
</comment>
<keyword evidence="5" id="KW-0804">Transcription</keyword>
<accession>A0ABN2HLF5</accession>
<evidence type="ECO:0000256" key="4">
    <source>
        <dbReference type="ARBA" id="ARBA00023159"/>
    </source>
</evidence>
<evidence type="ECO:0000256" key="5">
    <source>
        <dbReference type="ARBA" id="ARBA00023163"/>
    </source>
</evidence>
<dbReference type="InterPro" id="IPR036388">
    <property type="entry name" value="WH-like_DNA-bd_sf"/>
</dbReference>
<protein>
    <submittedName>
        <fullName evidence="7">LysR family transcriptional regulator</fullName>
    </submittedName>
</protein>
<evidence type="ECO:0000313" key="8">
    <source>
        <dbReference type="Proteomes" id="UP001500618"/>
    </source>
</evidence>
<keyword evidence="3" id="KW-0238">DNA-binding</keyword>
<feature type="domain" description="HTH lysR-type" evidence="6">
    <location>
        <begin position="7"/>
        <end position="59"/>
    </location>
</feature>
<dbReference type="InterPro" id="IPR005119">
    <property type="entry name" value="LysR_subst-bd"/>
</dbReference>
<dbReference type="RefSeq" id="WP_163569984.1">
    <property type="nucleotide sequence ID" value="NZ_BAAANY010000017.1"/>
</dbReference>
<dbReference type="SUPFAM" id="SSF53850">
    <property type="entry name" value="Periplasmic binding protein-like II"/>
    <property type="match status" value="1"/>
</dbReference>